<protein>
    <submittedName>
        <fullName evidence="2">Uncharacterized protein</fullName>
    </submittedName>
</protein>
<dbReference type="EMBL" id="SLXL01000012">
    <property type="protein sequence ID" value="TCP21249.1"/>
    <property type="molecule type" value="Genomic_DNA"/>
</dbReference>
<dbReference type="Proteomes" id="UP000295733">
    <property type="component" value="Unassembled WGS sequence"/>
</dbReference>
<accession>A0A4R2NIC3</accession>
<name>A0A4R2NIC3_RHOAD</name>
<dbReference type="OrthoDB" id="262081at2"/>
<feature type="compositionally biased region" description="Low complexity" evidence="1">
    <location>
        <begin position="195"/>
        <end position="221"/>
    </location>
</feature>
<sequence>MSQKFYHRGLRPAGVAAIAAVTLFTTGLAVMLVPSDAPAPAAGMLSAPGARVAAVSESAPAVPAAEAPVARLSLRGLADAAPQLAALAHVREDALDLRTALYRPSAEGTRLPGGMSLFAGQPAAMPPARPGDLHPLAGLRPVERPLSGARAMPVDDAAQSGAVAMASADDVRPVARPDMAADTPDPRKVAVADLRPAARPEGVAPRRAAAPRGPVARPAGVMPSDRKLAQAPQPDEEAIAMAETPLAAPGLDRSPRPNARPQALVQRVAMIRRSAEPAPVVKTAAAPAAQPAAAPARVTPVALAPSAMVRRQASGACSSALTRGIPRRPRGAPGGQALAARMDGLPGADRDRLIAQQMLSGNMPSFLRKLTPVTVAGRRADGQPIEVTICVTPDYLALGSDSDFIRVPMGLPAAAQIADRFGFLLPTTRMVDAIFEQAGLRLSPRPMTPGAQMTSMDYFWRHNQTVDAQTGGRAGVLTAGQKKDLVLTNRLRQNPGRVAIYGWHRPNGRPIQPLSTVHGALYADYSHGVRLVSQTAYVDGRAVPLSDLLANQAYAGLLSDEGPIPAPERLLASLYR</sequence>
<keyword evidence="3" id="KW-1185">Reference proteome</keyword>
<evidence type="ECO:0000313" key="3">
    <source>
        <dbReference type="Proteomes" id="UP000295733"/>
    </source>
</evidence>
<organism evidence="2 3">
    <name type="scientific">Rhodovulum adriaticum</name>
    <name type="common">Rhodopseudomonas adriatica</name>
    <dbReference type="NCBI Taxonomy" id="35804"/>
    <lineage>
        <taxon>Bacteria</taxon>
        <taxon>Pseudomonadati</taxon>
        <taxon>Pseudomonadota</taxon>
        <taxon>Alphaproteobacteria</taxon>
        <taxon>Rhodobacterales</taxon>
        <taxon>Paracoccaceae</taxon>
        <taxon>Rhodovulum</taxon>
    </lineage>
</organism>
<comment type="caution">
    <text evidence="2">The sequence shown here is derived from an EMBL/GenBank/DDBJ whole genome shotgun (WGS) entry which is preliminary data.</text>
</comment>
<evidence type="ECO:0000313" key="2">
    <source>
        <dbReference type="EMBL" id="TCP21249.1"/>
    </source>
</evidence>
<dbReference type="AlphaFoldDB" id="A0A4R2NIC3"/>
<dbReference type="RefSeq" id="WP_132605067.1">
    <property type="nucleotide sequence ID" value="NZ_SLXL01000012.1"/>
</dbReference>
<reference evidence="2 3" key="1">
    <citation type="submission" date="2019-03" db="EMBL/GenBank/DDBJ databases">
        <title>Genomic Encyclopedia of Type Strains, Phase IV (KMG-IV): sequencing the most valuable type-strain genomes for metagenomic binning, comparative biology and taxonomic classification.</title>
        <authorList>
            <person name="Goeker M."/>
        </authorList>
    </citation>
    <scope>NUCLEOTIDE SEQUENCE [LARGE SCALE GENOMIC DNA]</scope>
    <source>
        <strain evidence="2 3">DSM 2781</strain>
    </source>
</reference>
<evidence type="ECO:0000256" key="1">
    <source>
        <dbReference type="SAM" id="MobiDB-lite"/>
    </source>
</evidence>
<feature type="region of interest" description="Disordered" evidence="1">
    <location>
        <begin position="161"/>
        <end position="235"/>
    </location>
</feature>
<gene>
    <name evidence="2" type="ORF">EV656_11265</name>
</gene>
<proteinExistence type="predicted"/>